<dbReference type="Proteomes" id="UP000638648">
    <property type="component" value="Unassembled WGS sequence"/>
</dbReference>
<dbReference type="InterPro" id="IPR043746">
    <property type="entry name" value="DUF5691"/>
</dbReference>
<evidence type="ECO:0000256" key="1">
    <source>
        <dbReference type="SAM" id="MobiDB-lite"/>
    </source>
</evidence>
<dbReference type="AlphaFoldDB" id="A0A927N040"/>
<organism evidence="2 3">
    <name type="scientific">Actinopolymorpha pittospori</name>
    <dbReference type="NCBI Taxonomy" id="648752"/>
    <lineage>
        <taxon>Bacteria</taxon>
        <taxon>Bacillati</taxon>
        <taxon>Actinomycetota</taxon>
        <taxon>Actinomycetes</taxon>
        <taxon>Propionibacteriales</taxon>
        <taxon>Actinopolymorphaceae</taxon>
        <taxon>Actinopolymorpha</taxon>
    </lineage>
</organism>
<name>A0A927N040_9ACTN</name>
<dbReference type="Pfam" id="PF18944">
    <property type="entry name" value="DUF5691"/>
    <property type="match status" value="1"/>
</dbReference>
<proteinExistence type="predicted"/>
<keyword evidence="3" id="KW-1185">Reference proteome</keyword>
<feature type="compositionally biased region" description="Basic and acidic residues" evidence="1">
    <location>
        <begin position="8"/>
        <end position="22"/>
    </location>
</feature>
<reference evidence="2" key="1">
    <citation type="submission" date="2020-10" db="EMBL/GenBank/DDBJ databases">
        <title>Sequencing the genomes of 1000 actinobacteria strains.</title>
        <authorList>
            <person name="Klenk H.-P."/>
        </authorList>
    </citation>
    <scope>NUCLEOTIDE SEQUENCE</scope>
    <source>
        <strain evidence="2">DSM 45354</strain>
    </source>
</reference>
<comment type="caution">
    <text evidence="2">The sequence shown here is derived from an EMBL/GenBank/DDBJ whole genome shotgun (WGS) entry which is preliminary data.</text>
</comment>
<accession>A0A927N040</accession>
<feature type="region of interest" description="Disordered" evidence="1">
    <location>
        <begin position="1"/>
        <end position="22"/>
    </location>
</feature>
<evidence type="ECO:0000313" key="2">
    <source>
        <dbReference type="EMBL" id="MBE1610161.1"/>
    </source>
</evidence>
<gene>
    <name evidence="2" type="ORF">HEB94_007009</name>
</gene>
<evidence type="ECO:0000313" key="3">
    <source>
        <dbReference type="Proteomes" id="UP000638648"/>
    </source>
</evidence>
<dbReference type="EMBL" id="JADBEM010000001">
    <property type="protein sequence ID" value="MBE1610161.1"/>
    <property type="molecule type" value="Genomic_DNA"/>
</dbReference>
<sequence length="486" mass="52564">MSAALVGTERRPVPDTDLHELDGLDGTSAAAADDADPAALLLDRAALLVARRRAGFQPAQRDLPAPSRPDDRPAVSRAAAHRLARILAGEHPGTLPEWLTAAADRGLRVPGHLLPALLDRARGNPRIRGLVSTVGGHRARWLAGLNPDWAYLLDQAHTADTSDTADGAEIDPDIWEYGDPGGRRGYLAHLRARHPDRARDLLAGTWAQETPQDRIAFLTSFGADLTPGDEPFLETALDDPRREVRQTAADLLARIPGSALSARMARRATPCLTLGPHAGQLLVDPPTSCDARAQRDGVQLRPPDVAGERAWWLEELLARTPLSTWTGRLGTTPAQIVALDAGDWHQPVITGWARAAITQRDPTWARALLGEGILAGRLLAVLPLEERAAHAAGIVTNAALGVELVELLTEIAGPWSEELAAAALTRIVQAGRQYTGLGERLCAVAALRLPPELHERAEDLAEHPWPALRRLATTLRFRHDMLRELR</sequence>
<protein>
    <submittedName>
        <fullName evidence="2">Uncharacterized protein</fullName>
    </submittedName>
</protein>